<organism evidence="1 2">
    <name type="scientific">Romanomermis culicivorax</name>
    <name type="common">Nematode worm</name>
    <dbReference type="NCBI Taxonomy" id="13658"/>
    <lineage>
        <taxon>Eukaryota</taxon>
        <taxon>Metazoa</taxon>
        <taxon>Ecdysozoa</taxon>
        <taxon>Nematoda</taxon>
        <taxon>Enoplea</taxon>
        <taxon>Dorylaimia</taxon>
        <taxon>Mermithida</taxon>
        <taxon>Mermithoidea</taxon>
        <taxon>Mermithidae</taxon>
        <taxon>Romanomermis</taxon>
    </lineage>
</organism>
<dbReference type="Proteomes" id="UP000887565">
    <property type="component" value="Unplaced"/>
</dbReference>
<evidence type="ECO:0000313" key="2">
    <source>
        <dbReference type="WBParaSite" id="nRc.2.0.1.t36418-RA"/>
    </source>
</evidence>
<proteinExistence type="predicted"/>
<keyword evidence="1" id="KW-1185">Reference proteome</keyword>
<dbReference type="AlphaFoldDB" id="A0A915KCB6"/>
<protein>
    <submittedName>
        <fullName evidence="2">Uncharacterized protein</fullName>
    </submittedName>
</protein>
<dbReference type="WBParaSite" id="nRc.2.0.1.t36418-RA">
    <property type="protein sequence ID" value="nRc.2.0.1.t36418-RA"/>
    <property type="gene ID" value="nRc.2.0.1.g36418"/>
</dbReference>
<sequence length="83" mass="9484">MWHIFEQSLSYVMEQELKESSRPLSDNQRRVAVSGWRMVASFIVVQMEIGFYNSDDSGAMNISSQNKRASKVEVVDSVGCCRF</sequence>
<evidence type="ECO:0000313" key="1">
    <source>
        <dbReference type="Proteomes" id="UP000887565"/>
    </source>
</evidence>
<name>A0A915KCB6_ROMCU</name>
<reference evidence="2" key="1">
    <citation type="submission" date="2022-11" db="UniProtKB">
        <authorList>
            <consortium name="WormBaseParasite"/>
        </authorList>
    </citation>
    <scope>IDENTIFICATION</scope>
</reference>
<accession>A0A915KCB6</accession>